<accession>A0ACC3SL74</accession>
<reference evidence="1" key="1">
    <citation type="submission" date="2024-02" db="EMBL/GenBank/DDBJ databases">
        <title>Metagenome Assembled Genome of Zalaria obscura JY119.</title>
        <authorList>
            <person name="Vighnesh L."/>
            <person name="Jagadeeshwari U."/>
            <person name="Venkata Ramana C."/>
            <person name="Sasikala C."/>
        </authorList>
    </citation>
    <scope>NUCLEOTIDE SEQUENCE</scope>
    <source>
        <strain evidence="1">JY119</strain>
    </source>
</reference>
<sequence length="408" mass="44603">MHLEEEEEEDDTPAFHPLHGHNPWGEQNAPDPDEDDISGFEWRSNGPNGVRFTGTFRTVASPGPHGYPRMEGGGQNNPMMLNFANMLTGILGGRPPGGIPQQGPTPAQAHMEQERPRSAPGDGPPNVHVHHGGGPGIRWTATTSTRLFPRDANHPQPQGQPFDELPALLQQMFAAPGMMPPHQQGHMRDPFGNQADVGFGPIAGLLNLFNPANMQHGDAVYSQEALDRIISQLMEQNQTGNAPGPASSEAIGSLPQKTISESDLDDTTHKAECSICMDEVNLGDKVTLLPCHHWFHGECIKAWLGEHDTCPHCRQGIMPKDAPNGDNRSRNPGEAPRHDQMWASRMKRQRNGTPRQACSSAPLPSSHHTSTNMLLLGDIFCQKSRAPFTAIAGASLELRRLNWCRQLS</sequence>
<protein>
    <submittedName>
        <fullName evidence="1">Uncharacterized protein</fullName>
    </submittedName>
</protein>
<name>A0ACC3SL74_9PEZI</name>
<organism evidence="1 2">
    <name type="scientific">Zalaria obscura</name>
    <dbReference type="NCBI Taxonomy" id="2024903"/>
    <lineage>
        <taxon>Eukaryota</taxon>
        <taxon>Fungi</taxon>
        <taxon>Dikarya</taxon>
        <taxon>Ascomycota</taxon>
        <taxon>Pezizomycotina</taxon>
        <taxon>Dothideomycetes</taxon>
        <taxon>Dothideomycetidae</taxon>
        <taxon>Dothideales</taxon>
        <taxon>Zalariaceae</taxon>
        <taxon>Zalaria</taxon>
    </lineage>
</organism>
<gene>
    <name evidence="1" type="ORF">M8818_001557</name>
</gene>
<evidence type="ECO:0000313" key="1">
    <source>
        <dbReference type="EMBL" id="KAK8217304.1"/>
    </source>
</evidence>
<comment type="caution">
    <text evidence="1">The sequence shown here is derived from an EMBL/GenBank/DDBJ whole genome shotgun (WGS) entry which is preliminary data.</text>
</comment>
<evidence type="ECO:0000313" key="2">
    <source>
        <dbReference type="Proteomes" id="UP001320706"/>
    </source>
</evidence>
<dbReference type="EMBL" id="JAMKPW020000006">
    <property type="protein sequence ID" value="KAK8217304.1"/>
    <property type="molecule type" value="Genomic_DNA"/>
</dbReference>
<dbReference type="Proteomes" id="UP001320706">
    <property type="component" value="Unassembled WGS sequence"/>
</dbReference>
<proteinExistence type="predicted"/>
<keyword evidence="2" id="KW-1185">Reference proteome</keyword>